<keyword evidence="3" id="KW-1185">Reference proteome</keyword>
<evidence type="ECO:0000313" key="3">
    <source>
        <dbReference type="Proteomes" id="UP000076842"/>
    </source>
</evidence>
<sequence>MAKHKPNSCTSDPLPFPAPSLAVHVAAFISLTSLVLLDIWVLVQRYAGDHPIELFAR</sequence>
<dbReference type="AlphaFoldDB" id="A0A165C8H1"/>
<keyword evidence="1" id="KW-0812">Transmembrane</keyword>
<gene>
    <name evidence="2" type="ORF">CALCODRAFT_504781</name>
</gene>
<organism evidence="2 3">
    <name type="scientific">Calocera cornea HHB12733</name>
    <dbReference type="NCBI Taxonomy" id="1353952"/>
    <lineage>
        <taxon>Eukaryota</taxon>
        <taxon>Fungi</taxon>
        <taxon>Dikarya</taxon>
        <taxon>Basidiomycota</taxon>
        <taxon>Agaricomycotina</taxon>
        <taxon>Dacrymycetes</taxon>
        <taxon>Dacrymycetales</taxon>
        <taxon>Dacrymycetaceae</taxon>
        <taxon>Calocera</taxon>
    </lineage>
</organism>
<name>A0A165C8H1_9BASI</name>
<dbReference type="EMBL" id="KV424180">
    <property type="protein sequence ID" value="KZT50399.1"/>
    <property type="molecule type" value="Genomic_DNA"/>
</dbReference>
<accession>A0A165C8H1</accession>
<evidence type="ECO:0000256" key="1">
    <source>
        <dbReference type="SAM" id="Phobius"/>
    </source>
</evidence>
<proteinExistence type="predicted"/>
<protein>
    <submittedName>
        <fullName evidence="2">Uncharacterized protein</fullName>
    </submittedName>
</protein>
<dbReference type="Proteomes" id="UP000076842">
    <property type="component" value="Unassembled WGS sequence"/>
</dbReference>
<dbReference type="InParanoid" id="A0A165C8H1"/>
<feature type="transmembrane region" description="Helical" evidence="1">
    <location>
        <begin position="21"/>
        <end position="43"/>
    </location>
</feature>
<keyword evidence="1" id="KW-0472">Membrane</keyword>
<evidence type="ECO:0000313" key="2">
    <source>
        <dbReference type="EMBL" id="KZT50399.1"/>
    </source>
</evidence>
<reference evidence="2 3" key="1">
    <citation type="journal article" date="2016" name="Mol. Biol. Evol.">
        <title>Comparative Genomics of Early-Diverging Mushroom-Forming Fungi Provides Insights into the Origins of Lignocellulose Decay Capabilities.</title>
        <authorList>
            <person name="Nagy L.G."/>
            <person name="Riley R."/>
            <person name="Tritt A."/>
            <person name="Adam C."/>
            <person name="Daum C."/>
            <person name="Floudas D."/>
            <person name="Sun H."/>
            <person name="Yadav J.S."/>
            <person name="Pangilinan J."/>
            <person name="Larsson K.H."/>
            <person name="Matsuura K."/>
            <person name="Barry K."/>
            <person name="Labutti K."/>
            <person name="Kuo R."/>
            <person name="Ohm R.A."/>
            <person name="Bhattacharya S.S."/>
            <person name="Shirouzu T."/>
            <person name="Yoshinaga Y."/>
            <person name="Martin F.M."/>
            <person name="Grigoriev I.V."/>
            <person name="Hibbett D.S."/>
        </authorList>
    </citation>
    <scope>NUCLEOTIDE SEQUENCE [LARGE SCALE GENOMIC DNA]</scope>
    <source>
        <strain evidence="2 3">HHB12733</strain>
    </source>
</reference>
<keyword evidence="1" id="KW-1133">Transmembrane helix</keyword>